<dbReference type="RefSeq" id="WP_189124347.1">
    <property type="nucleotide sequence ID" value="NZ_BMNH01000006.1"/>
</dbReference>
<organism evidence="4 5">
    <name type="scientific">Nonomuraea cavernae</name>
    <dbReference type="NCBI Taxonomy" id="2045107"/>
    <lineage>
        <taxon>Bacteria</taxon>
        <taxon>Bacillati</taxon>
        <taxon>Actinomycetota</taxon>
        <taxon>Actinomycetes</taxon>
        <taxon>Streptosporangiales</taxon>
        <taxon>Streptosporangiaceae</taxon>
        <taxon>Nonomuraea</taxon>
    </lineage>
</organism>
<protein>
    <recommendedName>
        <fullName evidence="3">HTH luxR-type domain-containing protein</fullName>
    </recommendedName>
</protein>
<evidence type="ECO:0000313" key="5">
    <source>
        <dbReference type="Proteomes" id="UP000646523"/>
    </source>
</evidence>
<dbReference type="PROSITE" id="PS00622">
    <property type="entry name" value="HTH_LUXR_1"/>
    <property type="match status" value="1"/>
</dbReference>
<name>A0A917YVM0_9ACTN</name>
<dbReference type="EMBL" id="BMNH01000006">
    <property type="protein sequence ID" value="GGO68178.1"/>
    <property type="molecule type" value="Genomic_DNA"/>
</dbReference>
<dbReference type="GO" id="GO:0005737">
    <property type="term" value="C:cytoplasm"/>
    <property type="evidence" value="ECO:0007669"/>
    <property type="project" value="TreeGrafter"/>
</dbReference>
<dbReference type="InterPro" id="IPR027417">
    <property type="entry name" value="P-loop_NTPase"/>
</dbReference>
<dbReference type="PROSITE" id="PS50043">
    <property type="entry name" value="HTH_LUXR_2"/>
    <property type="match status" value="1"/>
</dbReference>
<evidence type="ECO:0000313" key="4">
    <source>
        <dbReference type="EMBL" id="GGO68178.1"/>
    </source>
</evidence>
<dbReference type="CDD" id="cd06170">
    <property type="entry name" value="LuxR_C_like"/>
    <property type="match status" value="1"/>
</dbReference>
<reference evidence="4" key="2">
    <citation type="submission" date="2020-09" db="EMBL/GenBank/DDBJ databases">
        <authorList>
            <person name="Sun Q."/>
            <person name="Zhou Y."/>
        </authorList>
    </citation>
    <scope>NUCLEOTIDE SEQUENCE</scope>
    <source>
        <strain evidence="4">CGMCC 4.7368</strain>
    </source>
</reference>
<dbReference type="Gene3D" id="1.25.40.10">
    <property type="entry name" value="Tetratricopeptide repeat domain"/>
    <property type="match status" value="1"/>
</dbReference>
<dbReference type="PANTHER" id="PTHR16305">
    <property type="entry name" value="TESTICULAR SOLUBLE ADENYLYL CYCLASE"/>
    <property type="match status" value="1"/>
</dbReference>
<dbReference type="SMART" id="SM00421">
    <property type="entry name" value="HTH_LUXR"/>
    <property type="match status" value="1"/>
</dbReference>
<dbReference type="PANTHER" id="PTHR16305:SF35">
    <property type="entry name" value="TRANSCRIPTIONAL ACTIVATOR DOMAIN"/>
    <property type="match status" value="1"/>
</dbReference>
<dbReference type="InterPro" id="IPR000792">
    <property type="entry name" value="Tscrpt_reg_LuxR_C"/>
</dbReference>
<evidence type="ECO:0000256" key="1">
    <source>
        <dbReference type="ARBA" id="ARBA00022741"/>
    </source>
</evidence>
<evidence type="ECO:0000256" key="2">
    <source>
        <dbReference type="ARBA" id="ARBA00022840"/>
    </source>
</evidence>
<accession>A0A917YVM0</accession>
<dbReference type="Proteomes" id="UP000646523">
    <property type="component" value="Unassembled WGS sequence"/>
</dbReference>
<keyword evidence="5" id="KW-1185">Reference proteome</keyword>
<keyword evidence="2" id="KW-0067">ATP-binding</keyword>
<dbReference type="SUPFAM" id="SSF46894">
    <property type="entry name" value="C-terminal effector domain of the bipartite response regulators"/>
    <property type="match status" value="1"/>
</dbReference>
<dbReference type="InterPro" id="IPR011990">
    <property type="entry name" value="TPR-like_helical_dom_sf"/>
</dbReference>
<dbReference type="InterPro" id="IPR041664">
    <property type="entry name" value="AAA_16"/>
</dbReference>
<dbReference type="GO" id="GO:0006355">
    <property type="term" value="P:regulation of DNA-templated transcription"/>
    <property type="evidence" value="ECO:0007669"/>
    <property type="project" value="InterPro"/>
</dbReference>
<dbReference type="InterPro" id="IPR036388">
    <property type="entry name" value="WH-like_DNA-bd_sf"/>
</dbReference>
<dbReference type="GO" id="GO:0004016">
    <property type="term" value="F:adenylate cyclase activity"/>
    <property type="evidence" value="ECO:0007669"/>
    <property type="project" value="TreeGrafter"/>
</dbReference>
<gene>
    <name evidence="4" type="ORF">GCM10012289_26340</name>
</gene>
<reference evidence="4" key="1">
    <citation type="journal article" date="2014" name="Int. J. Syst. Evol. Microbiol.">
        <title>Complete genome sequence of Corynebacterium casei LMG S-19264T (=DSM 44701T), isolated from a smear-ripened cheese.</title>
        <authorList>
            <consortium name="US DOE Joint Genome Institute (JGI-PGF)"/>
            <person name="Walter F."/>
            <person name="Albersmeier A."/>
            <person name="Kalinowski J."/>
            <person name="Ruckert C."/>
        </authorList>
    </citation>
    <scope>NUCLEOTIDE SEQUENCE</scope>
    <source>
        <strain evidence="4">CGMCC 4.7368</strain>
    </source>
</reference>
<evidence type="ECO:0000259" key="3">
    <source>
        <dbReference type="PROSITE" id="PS50043"/>
    </source>
</evidence>
<sequence>MRGRAREWRAVDDLLRTVEGGGGGTLLVDGEPGAGRTRLLAEAAAAASERGIGVARAGPQELGELVPCGVLFEALDLPLPPDQAEQDEPFALLDARARTLERLRAGFEERAATPMLAVLDDLHRADPATLMALRALHRLLAPRPVGWLLSRSTAADEGRSATLFDLLEQEGAARVALSPLSPDAVTELLRDLLGVSFGPAPPAIVAAAGGSPLLITELVAGLREEGHLRVTGDRGVLPSAHVPDRVRTVVRRWIDALSPDARNLIETAAVLGRAFSPEQVASLLGVTPAALLPSVEEAMASGLLAVTAHGLAFRHELVRHVVTTWIPRPVRHALLDQIGTLMCPEPATRSQAVPRPGHTVAFIDTAIGAGRLREAEQMVRGRLNGHGSAQGVAELRCALSDIMYLTGRIDEAVREAERALAVPELPAHVRERATLARLYAMTGLSQDGGAARAYANQVLEGGLRHGTAATVGALIVLAASEWDKGRLSRALRLAGDARRLADANETAAHHYESRLVSVAMLTEVHRLDEAAAILREARDEMSARGHLAWAAEAAALQARIDLVAGRLAGAVTEAERALDLATALRTPLSMAAAGSVLATVALRRGDLRAAARYVTAMPGGALDGRARHALLSARVAEVRDGPSSAMTLLTRFPGPLGWHRSMLMTEPTASAWLVRVALAVDDRAAAAAVVAAAEALSRANPEFPALVAAAAHARGLLDGDRVALAQAAEQAEDVWARASAAEDLGVLLVAAGRREEAVGSLDRALAIYHDTGSLRDSARVRQRLRGVGVCHRHWSYADRPVSGWDSLTETERDVSLLVADGWTNRQVAEQMFISVHTVAFHLRHVYRKLHINSRVELARLAVTQGRIDPEPPSAAIPG</sequence>
<dbReference type="PRINTS" id="PR00038">
    <property type="entry name" value="HTHLUXR"/>
</dbReference>
<dbReference type="Gene3D" id="1.10.10.10">
    <property type="entry name" value="Winged helix-like DNA-binding domain superfamily/Winged helix DNA-binding domain"/>
    <property type="match status" value="1"/>
</dbReference>
<dbReference type="GO" id="GO:0003677">
    <property type="term" value="F:DNA binding"/>
    <property type="evidence" value="ECO:0007669"/>
    <property type="project" value="InterPro"/>
</dbReference>
<keyword evidence="1" id="KW-0547">Nucleotide-binding</keyword>
<dbReference type="GO" id="GO:0005524">
    <property type="term" value="F:ATP binding"/>
    <property type="evidence" value="ECO:0007669"/>
    <property type="project" value="UniProtKB-KW"/>
</dbReference>
<dbReference type="SUPFAM" id="SSF52540">
    <property type="entry name" value="P-loop containing nucleoside triphosphate hydrolases"/>
    <property type="match status" value="1"/>
</dbReference>
<dbReference type="Pfam" id="PF00196">
    <property type="entry name" value="GerE"/>
    <property type="match status" value="1"/>
</dbReference>
<comment type="caution">
    <text evidence="4">The sequence shown here is derived from an EMBL/GenBank/DDBJ whole genome shotgun (WGS) entry which is preliminary data.</text>
</comment>
<proteinExistence type="predicted"/>
<dbReference type="AlphaFoldDB" id="A0A917YVM0"/>
<feature type="domain" description="HTH luxR-type" evidence="3">
    <location>
        <begin position="800"/>
        <end position="865"/>
    </location>
</feature>
<dbReference type="Pfam" id="PF13191">
    <property type="entry name" value="AAA_16"/>
    <property type="match status" value="1"/>
</dbReference>
<dbReference type="InterPro" id="IPR016032">
    <property type="entry name" value="Sig_transdc_resp-reg_C-effctor"/>
</dbReference>